<protein>
    <submittedName>
        <fullName evidence="3">Amidohydrolase</fullName>
    </submittedName>
</protein>
<organism evidence="3 4">
    <name type="scientific">Exilibacterium tricleocarpae</name>
    <dbReference type="NCBI Taxonomy" id="2591008"/>
    <lineage>
        <taxon>Bacteria</taxon>
        <taxon>Pseudomonadati</taxon>
        <taxon>Pseudomonadota</taxon>
        <taxon>Gammaproteobacteria</taxon>
        <taxon>Cellvibrionales</taxon>
        <taxon>Cellvibrionaceae</taxon>
        <taxon>Exilibacterium</taxon>
    </lineage>
</organism>
<feature type="domain" description="Amidohydrolase-related" evidence="2">
    <location>
        <begin position="57"/>
        <end position="297"/>
    </location>
</feature>
<dbReference type="SUPFAM" id="SSF51556">
    <property type="entry name" value="Metallo-dependent hydrolases"/>
    <property type="match status" value="1"/>
</dbReference>
<dbReference type="EMBL" id="VHSG01000008">
    <property type="protein sequence ID" value="TQV81237.1"/>
    <property type="molecule type" value="Genomic_DNA"/>
</dbReference>
<reference evidence="3 4" key="1">
    <citation type="submission" date="2019-06" db="EMBL/GenBank/DDBJ databases">
        <title>Whole genome sequence for Cellvibrionaceae sp. R142.</title>
        <authorList>
            <person name="Wang G."/>
        </authorList>
    </citation>
    <scope>NUCLEOTIDE SEQUENCE [LARGE SCALE GENOMIC DNA]</scope>
    <source>
        <strain evidence="3 4">R142</strain>
    </source>
</reference>
<keyword evidence="3" id="KW-0378">Hydrolase</keyword>
<dbReference type="Gene3D" id="3.20.20.140">
    <property type="entry name" value="Metal-dependent hydrolases"/>
    <property type="match status" value="1"/>
</dbReference>
<dbReference type="PANTHER" id="PTHR21240">
    <property type="entry name" value="2-AMINO-3-CARBOXYLMUCONATE-6-SEMIALDEHYDE DECARBOXYLASE"/>
    <property type="match status" value="1"/>
</dbReference>
<keyword evidence="1" id="KW-0456">Lyase</keyword>
<evidence type="ECO:0000313" key="3">
    <source>
        <dbReference type="EMBL" id="TQV81237.1"/>
    </source>
</evidence>
<dbReference type="InterPro" id="IPR032466">
    <property type="entry name" value="Metal_Hydrolase"/>
</dbReference>
<dbReference type="OrthoDB" id="1407586at2"/>
<gene>
    <name evidence="3" type="ORF">FKG94_09040</name>
</gene>
<evidence type="ECO:0000259" key="2">
    <source>
        <dbReference type="Pfam" id="PF04909"/>
    </source>
</evidence>
<dbReference type="AlphaFoldDB" id="A0A545TVI5"/>
<evidence type="ECO:0000256" key="1">
    <source>
        <dbReference type="ARBA" id="ARBA00023239"/>
    </source>
</evidence>
<dbReference type="RefSeq" id="WP_142903898.1">
    <property type="nucleotide sequence ID" value="NZ_ML660091.1"/>
</dbReference>
<sequence length="299" mass="33668">MSDLNASVDNDRNDRPDYGAIDAVVNIWTAEALAQRPDWTDDFFVGKVKGQHDSSGIPLTAMLAQMDAAGIEKGLLVAAKTGRPGLPGSYHMPYEIVARACVEYPGRFYGLAGIDPFQGMDGVRALVDAVENMGFVGAHLYPHWFELPPNHAKYYPFYAKCIELDIPVQMQVGQSLIYSKEQRCRSVGRPIYLDDIACDLPELKLIGSHVGIPWHDEMIAMAWKHENVYICTDAHSPKYWPQSLVQYINSYGQDKVIFGTDFPVLRFERTVGEIDALGLKPRVRRKFLRDNVQKLYKIA</sequence>
<dbReference type="Proteomes" id="UP000319732">
    <property type="component" value="Unassembled WGS sequence"/>
</dbReference>
<evidence type="ECO:0000313" key="4">
    <source>
        <dbReference type="Proteomes" id="UP000319732"/>
    </source>
</evidence>
<dbReference type="PANTHER" id="PTHR21240:SF19">
    <property type="entry name" value="CATALYTIC_ HYDROLASE"/>
    <property type="match status" value="1"/>
</dbReference>
<dbReference type="InterPro" id="IPR032465">
    <property type="entry name" value="ACMSD"/>
</dbReference>
<keyword evidence="4" id="KW-1185">Reference proteome</keyword>
<accession>A0A545TVI5</accession>
<comment type="caution">
    <text evidence="3">The sequence shown here is derived from an EMBL/GenBank/DDBJ whole genome shotgun (WGS) entry which is preliminary data.</text>
</comment>
<dbReference type="GO" id="GO:0016787">
    <property type="term" value="F:hydrolase activity"/>
    <property type="evidence" value="ECO:0007669"/>
    <property type="project" value="UniProtKB-KW"/>
</dbReference>
<proteinExistence type="predicted"/>
<dbReference type="InterPro" id="IPR006680">
    <property type="entry name" value="Amidohydro-rel"/>
</dbReference>
<dbReference type="GO" id="GO:0016831">
    <property type="term" value="F:carboxy-lyase activity"/>
    <property type="evidence" value="ECO:0007669"/>
    <property type="project" value="InterPro"/>
</dbReference>
<name>A0A545TVI5_9GAMM</name>
<dbReference type="Pfam" id="PF04909">
    <property type="entry name" value="Amidohydro_2"/>
    <property type="match status" value="1"/>
</dbReference>